<protein>
    <submittedName>
        <fullName evidence="1">Uncharacterized protein</fullName>
    </submittedName>
</protein>
<name>L0K3R9_9EURY</name>
<dbReference type="eggNOG" id="ENOG502N5E9">
    <property type="taxonomic scope" value="Archaea"/>
</dbReference>
<gene>
    <name evidence="1" type="ORF">Natoc_2994</name>
</gene>
<accession>L0K3R9</accession>
<dbReference type="Proteomes" id="UP000010878">
    <property type="component" value="Chromosome"/>
</dbReference>
<dbReference type="KEGG" id="nou:Natoc_2994"/>
<proteinExistence type="predicted"/>
<evidence type="ECO:0000313" key="1">
    <source>
        <dbReference type="EMBL" id="AGB38748.1"/>
    </source>
</evidence>
<dbReference type="HOGENOM" id="CLU_158397_0_0_2"/>
<dbReference type="GeneID" id="14403381"/>
<sequence length="115" mass="12127">MRSVTRVGAAGIALVLAISLLSMGAVAGGQSADVTQISSIDFTVEDRHASIEDVELSGPGLPSIDIDERTFELDSAEIQTDGFLVEFGETTYEICSVDIQFDDVTLTVSDVSINA</sequence>
<dbReference type="OrthoDB" id="382445at2157"/>
<organism evidence="1 2">
    <name type="scientific">Natronococcus occultus SP4</name>
    <dbReference type="NCBI Taxonomy" id="694430"/>
    <lineage>
        <taxon>Archaea</taxon>
        <taxon>Methanobacteriati</taxon>
        <taxon>Methanobacteriota</taxon>
        <taxon>Stenosarchaea group</taxon>
        <taxon>Halobacteria</taxon>
        <taxon>Halobacteriales</taxon>
        <taxon>Natrialbaceae</taxon>
        <taxon>Natronococcus</taxon>
    </lineage>
</organism>
<dbReference type="RefSeq" id="WP_015322187.1">
    <property type="nucleotide sequence ID" value="NC_019974.1"/>
</dbReference>
<dbReference type="AlphaFoldDB" id="L0K3R9"/>
<reference evidence="1 2" key="1">
    <citation type="submission" date="2012-11" db="EMBL/GenBank/DDBJ databases">
        <title>FINISHED of Natronococcus occultus SP4, DSM 3396.</title>
        <authorList>
            <consortium name="DOE Joint Genome Institute"/>
            <person name="Eisen J."/>
            <person name="Huntemann M."/>
            <person name="Wei C.-L."/>
            <person name="Han J."/>
            <person name="Detter J.C."/>
            <person name="Han C."/>
            <person name="Tapia R."/>
            <person name="Chen A."/>
            <person name="Kyrpides N."/>
            <person name="Mavromatis K."/>
            <person name="Markowitz V."/>
            <person name="Szeto E."/>
            <person name="Ivanova N."/>
            <person name="Mikhailova N."/>
            <person name="Ovchinnikova G."/>
            <person name="Pagani I."/>
            <person name="Pati A."/>
            <person name="Goodwin L."/>
            <person name="Nordberg H.P."/>
            <person name="Cantor M.N."/>
            <person name="Hua S.X."/>
            <person name="Woyke T."/>
            <person name="Eisen J."/>
            <person name="Klenk H.-P."/>
            <person name="Klenk H.-P."/>
        </authorList>
    </citation>
    <scope>NUCLEOTIDE SEQUENCE [LARGE SCALE GENOMIC DNA]</scope>
    <source>
        <strain evidence="1 2">SP4</strain>
    </source>
</reference>
<dbReference type="EMBL" id="CP003929">
    <property type="protein sequence ID" value="AGB38748.1"/>
    <property type="molecule type" value="Genomic_DNA"/>
</dbReference>
<evidence type="ECO:0000313" key="2">
    <source>
        <dbReference type="Proteomes" id="UP000010878"/>
    </source>
</evidence>
<keyword evidence="2" id="KW-1185">Reference proteome</keyword>